<dbReference type="InterPro" id="IPR036622">
    <property type="entry name" value="LigA_sf"/>
</dbReference>
<dbReference type="InterPro" id="IPR011986">
    <property type="entry name" value="Xdiol_dOase_LigA"/>
</dbReference>
<dbReference type="Gene3D" id="1.10.700.10">
    <property type="entry name" value="Dioxygenase LigAB, LigA subunit"/>
    <property type="match status" value="1"/>
</dbReference>
<feature type="domain" description="Extradiol ring-cleavage dioxygenase LigAB LigA subunit" evidence="1">
    <location>
        <begin position="32"/>
        <end position="117"/>
    </location>
</feature>
<keyword evidence="2" id="KW-0560">Oxidoreductase</keyword>
<dbReference type="SUPFAM" id="SSF48076">
    <property type="entry name" value="LigA subunit of an aromatic-ring-opening dioxygenase LigAB"/>
    <property type="match status" value="1"/>
</dbReference>
<dbReference type="OrthoDB" id="7864521at2"/>
<dbReference type="Pfam" id="PF07746">
    <property type="entry name" value="LigA"/>
    <property type="match status" value="1"/>
</dbReference>
<reference evidence="2 3" key="1">
    <citation type="submission" date="2019-12" db="EMBL/GenBank/DDBJ databases">
        <title>Genomic-based taxomic classification of the family Erythrobacteraceae.</title>
        <authorList>
            <person name="Xu L."/>
        </authorList>
    </citation>
    <scope>NUCLEOTIDE SEQUENCE [LARGE SCALE GENOMIC DNA]</scope>
    <source>
        <strain evidence="2 3">MCCC 1K01500</strain>
    </source>
</reference>
<accession>A0A6I4T0A2</accession>
<dbReference type="GO" id="GO:0051213">
    <property type="term" value="F:dioxygenase activity"/>
    <property type="evidence" value="ECO:0007669"/>
    <property type="project" value="UniProtKB-KW"/>
</dbReference>
<dbReference type="RefSeq" id="WP_159797670.1">
    <property type="nucleotide sequence ID" value="NZ_WTYM01000058.1"/>
</dbReference>
<comment type="caution">
    <text evidence="2">The sequence shown here is derived from an EMBL/GenBank/DDBJ whole genome shotgun (WGS) entry which is preliminary data.</text>
</comment>
<proteinExistence type="predicted"/>
<gene>
    <name evidence="2" type="ORF">GRI89_15860</name>
</gene>
<evidence type="ECO:0000313" key="3">
    <source>
        <dbReference type="Proteomes" id="UP000433652"/>
    </source>
</evidence>
<protein>
    <submittedName>
        <fullName evidence="2">Protocatechuate 4,5-dioxygenase subunit alpha</fullName>
    </submittedName>
</protein>
<keyword evidence="3" id="KW-1185">Reference proteome</keyword>
<dbReference type="EMBL" id="WTYM01000058">
    <property type="protein sequence ID" value="MXO61018.1"/>
    <property type="molecule type" value="Genomic_DNA"/>
</dbReference>
<dbReference type="AlphaFoldDB" id="A0A6I4T0A2"/>
<keyword evidence="2" id="KW-0223">Dioxygenase</keyword>
<dbReference type="Proteomes" id="UP000433652">
    <property type="component" value="Unassembled WGS sequence"/>
</dbReference>
<evidence type="ECO:0000313" key="2">
    <source>
        <dbReference type="EMBL" id="MXO61018.1"/>
    </source>
</evidence>
<dbReference type="NCBIfam" id="NF009918">
    <property type="entry name" value="PRK13378.1"/>
    <property type="match status" value="1"/>
</dbReference>
<organism evidence="2 3">
    <name type="scientific">Croceibacterium salegens</name>
    <dbReference type="NCBI Taxonomy" id="1737568"/>
    <lineage>
        <taxon>Bacteria</taxon>
        <taxon>Pseudomonadati</taxon>
        <taxon>Pseudomonadota</taxon>
        <taxon>Alphaproteobacteria</taxon>
        <taxon>Sphingomonadales</taxon>
        <taxon>Erythrobacteraceae</taxon>
        <taxon>Croceibacterium</taxon>
    </lineage>
</organism>
<evidence type="ECO:0000259" key="1">
    <source>
        <dbReference type="Pfam" id="PF07746"/>
    </source>
</evidence>
<name>A0A6I4T0A2_9SPHN</name>
<sequence length="134" mass="14281">MLAFAQSDAAGKRVIPGTPVFDGDSAQAGFALNAMCYSFNSKANRDAFAADEEGYMARFDLTEPQKQAVRARDVPAMVAAGGNVYYLAKLAGIFGLNVQDLGALQTGMALDDFKAALMVHAVTERRVNARELVS</sequence>